<reference evidence="2" key="1">
    <citation type="submission" date="2017-02" db="EMBL/GenBank/DDBJ databases">
        <authorList>
            <person name="Tafer H."/>
            <person name="Lopandic K."/>
        </authorList>
    </citation>
    <scope>NUCLEOTIDE SEQUENCE [LARGE SCALE GENOMIC DNA]</scope>
    <source>
        <strain evidence="2">CBS 366.77</strain>
    </source>
</reference>
<accession>A0A3A2ZFG3</accession>
<name>A0A3A2ZFG3_9EURO</name>
<gene>
    <name evidence="1" type="ORF">PHISCL_09606</name>
</gene>
<protein>
    <submittedName>
        <fullName evidence="1">Uncharacterized protein</fullName>
    </submittedName>
</protein>
<dbReference type="EMBL" id="MVGC01000634">
    <property type="protein sequence ID" value="RJE18054.1"/>
    <property type="molecule type" value="Genomic_DNA"/>
</dbReference>
<comment type="caution">
    <text evidence="1">The sequence shown here is derived from an EMBL/GenBank/DDBJ whole genome shotgun (WGS) entry which is preliminary data.</text>
</comment>
<dbReference type="OrthoDB" id="3348320at2759"/>
<dbReference type="Proteomes" id="UP000266188">
    <property type="component" value="Unassembled WGS sequence"/>
</dbReference>
<evidence type="ECO:0000313" key="1">
    <source>
        <dbReference type="EMBL" id="RJE18054.1"/>
    </source>
</evidence>
<proteinExistence type="predicted"/>
<organism evidence="1 2">
    <name type="scientific">Aspergillus sclerotialis</name>
    <dbReference type="NCBI Taxonomy" id="2070753"/>
    <lineage>
        <taxon>Eukaryota</taxon>
        <taxon>Fungi</taxon>
        <taxon>Dikarya</taxon>
        <taxon>Ascomycota</taxon>
        <taxon>Pezizomycotina</taxon>
        <taxon>Eurotiomycetes</taxon>
        <taxon>Eurotiomycetidae</taxon>
        <taxon>Eurotiales</taxon>
        <taxon>Aspergillaceae</taxon>
        <taxon>Aspergillus</taxon>
        <taxon>Aspergillus subgen. Polypaecilum</taxon>
    </lineage>
</organism>
<sequence>MPPTVRAALLDEIQDVGDSLGYNPKWCNDEITWFLTLLDNPNHLFDRSMAQDVRLFMGQNLHVRAVLWDWVLVCKLQRLQSIHPAKKEDLFDCAEITKILYFNRGGRLIGRDILQAFDDTDRAPPIFRSTAEIVGNYSRDQWGVFPFDLEGLPED</sequence>
<keyword evidence="2" id="KW-1185">Reference proteome</keyword>
<dbReference type="AlphaFoldDB" id="A0A3A2ZFG3"/>
<evidence type="ECO:0000313" key="2">
    <source>
        <dbReference type="Proteomes" id="UP000266188"/>
    </source>
</evidence>